<feature type="coiled-coil region" evidence="3">
    <location>
        <begin position="108"/>
        <end position="173"/>
    </location>
</feature>
<dbReference type="PROSITE" id="PS51257">
    <property type="entry name" value="PROKAR_LIPOPROTEIN"/>
    <property type="match status" value="1"/>
</dbReference>
<dbReference type="InterPro" id="IPR006143">
    <property type="entry name" value="RND_pump_MFP"/>
</dbReference>
<dbReference type="Gene3D" id="2.40.30.170">
    <property type="match status" value="1"/>
</dbReference>
<dbReference type="Pfam" id="PF25967">
    <property type="entry name" value="RND-MFP_C"/>
    <property type="match status" value="1"/>
</dbReference>
<dbReference type="InterPro" id="IPR058792">
    <property type="entry name" value="Beta-barrel_RND_2"/>
</dbReference>
<proteinExistence type="inferred from homology"/>
<dbReference type="PANTHER" id="PTHR30097:SF4">
    <property type="entry name" value="SLR6042 PROTEIN"/>
    <property type="match status" value="1"/>
</dbReference>
<dbReference type="Proteomes" id="UP000502756">
    <property type="component" value="Chromosome"/>
</dbReference>
<dbReference type="Gene3D" id="2.40.420.20">
    <property type="match status" value="1"/>
</dbReference>
<dbReference type="NCBIfam" id="TIGR01730">
    <property type="entry name" value="RND_mfp"/>
    <property type="match status" value="1"/>
</dbReference>
<evidence type="ECO:0000256" key="1">
    <source>
        <dbReference type="ARBA" id="ARBA00009477"/>
    </source>
</evidence>
<dbReference type="GO" id="GO:0060003">
    <property type="term" value="P:copper ion export"/>
    <property type="evidence" value="ECO:0007669"/>
    <property type="project" value="TreeGrafter"/>
</dbReference>
<keyword evidence="8" id="KW-1185">Reference proteome</keyword>
<dbReference type="Pfam" id="PF25954">
    <property type="entry name" value="Beta-barrel_RND_2"/>
    <property type="match status" value="1"/>
</dbReference>
<feature type="domain" description="CusB-like beta-barrel" evidence="4">
    <location>
        <begin position="216"/>
        <end position="290"/>
    </location>
</feature>
<organism evidence="7 8">
    <name type="scientific">Spirosoma taeanense</name>
    <dbReference type="NCBI Taxonomy" id="2735870"/>
    <lineage>
        <taxon>Bacteria</taxon>
        <taxon>Pseudomonadati</taxon>
        <taxon>Bacteroidota</taxon>
        <taxon>Cytophagia</taxon>
        <taxon>Cytophagales</taxon>
        <taxon>Cytophagaceae</taxon>
        <taxon>Spirosoma</taxon>
    </lineage>
</organism>
<dbReference type="Pfam" id="PF25973">
    <property type="entry name" value="BSH_CzcB"/>
    <property type="match status" value="1"/>
</dbReference>
<protein>
    <submittedName>
        <fullName evidence="7">Efflux RND transporter periplasmic adaptor subunit</fullName>
    </submittedName>
</protein>
<dbReference type="GO" id="GO:0015679">
    <property type="term" value="P:plasma membrane copper ion transport"/>
    <property type="evidence" value="ECO:0007669"/>
    <property type="project" value="TreeGrafter"/>
</dbReference>
<dbReference type="InterPro" id="IPR058627">
    <property type="entry name" value="MdtA-like_C"/>
</dbReference>
<feature type="domain" description="CzcB-like barrel-sandwich hybrid" evidence="6">
    <location>
        <begin position="72"/>
        <end position="211"/>
    </location>
</feature>
<dbReference type="Gene3D" id="1.10.287.470">
    <property type="entry name" value="Helix hairpin bin"/>
    <property type="match status" value="1"/>
</dbReference>
<dbReference type="GO" id="GO:0016020">
    <property type="term" value="C:membrane"/>
    <property type="evidence" value="ECO:0007669"/>
    <property type="project" value="InterPro"/>
</dbReference>
<keyword evidence="2" id="KW-0813">Transport</keyword>
<dbReference type="SUPFAM" id="SSF111369">
    <property type="entry name" value="HlyD-like secretion proteins"/>
    <property type="match status" value="1"/>
</dbReference>
<gene>
    <name evidence="7" type="ORF">HNV11_11310</name>
</gene>
<dbReference type="FunFam" id="2.40.30.170:FF:000010">
    <property type="entry name" value="Efflux RND transporter periplasmic adaptor subunit"/>
    <property type="match status" value="1"/>
</dbReference>
<dbReference type="GO" id="GO:0030313">
    <property type="term" value="C:cell envelope"/>
    <property type="evidence" value="ECO:0007669"/>
    <property type="project" value="TreeGrafter"/>
</dbReference>
<accession>A0A6M5Y9N4</accession>
<name>A0A6M5Y9N4_9BACT</name>
<evidence type="ECO:0000259" key="4">
    <source>
        <dbReference type="Pfam" id="PF25954"/>
    </source>
</evidence>
<evidence type="ECO:0000256" key="2">
    <source>
        <dbReference type="ARBA" id="ARBA00022448"/>
    </source>
</evidence>
<evidence type="ECO:0000259" key="6">
    <source>
        <dbReference type="Pfam" id="PF25973"/>
    </source>
</evidence>
<reference evidence="7 8" key="1">
    <citation type="submission" date="2020-05" db="EMBL/GenBank/DDBJ databases">
        <title>Genome sequencing of Spirosoma sp. TS118.</title>
        <authorList>
            <person name="Lee J.-H."/>
            <person name="Jeong S."/>
            <person name="Zhao L."/>
            <person name="Jung J.-H."/>
            <person name="Kim M.-K."/>
            <person name="Lim S."/>
        </authorList>
    </citation>
    <scope>NUCLEOTIDE SEQUENCE [LARGE SCALE GENOMIC DNA]</scope>
    <source>
        <strain evidence="7 8">TS118</strain>
    </source>
</reference>
<dbReference type="GO" id="GO:0022857">
    <property type="term" value="F:transmembrane transporter activity"/>
    <property type="evidence" value="ECO:0007669"/>
    <property type="project" value="InterPro"/>
</dbReference>
<dbReference type="RefSeq" id="WP_171739767.1">
    <property type="nucleotide sequence ID" value="NZ_CP053435.1"/>
</dbReference>
<evidence type="ECO:0000313" key="7">
    <source>
        <dbReference type="EMBL" id="QJW89923.1"/>
    </source>
</evidence>
<dbReference type="EMBL" id="CP053435">
    <property type="protein sequence ID" value="QJW89923.1"/>
    <property type="molecule type" value="Genomic_DNA"/>
</dbReference>
<feature type="domain" description="Multidrug resistance protein MdtA-like C-terminal permuted SH3" evidence="5">
    <location>
        <begin position="299"/>
        <end position="353"/>
    </location>
</feature>
<dbReference type="Gene3D" id="2.40.50.100">
    <property type="match status" value="1"/>
</dbReference>
<evidence type="ECO:0000259" key="5">
    <source>
        <dbReference type="Pfam" id="PF25967"/>
    </source>
</evidence>
<dbReference type="InterPro" id="IPR051909">
    <property type="entry name" value="MFP_Cation_Efflux"/>
</dbReference>
<evidence type="ECO:0000256" key="3">
    <source>
        <dbReference type="SAM" id="Coils"/>
    </source>
</evidence>
<dbReference type="AlphaFoldDB" id="A0A6M5Y9N4"/>
<dbReference type="KEGG" id="stae:HNV11_11310"/>
<comment type="similarity">
    <text evidence="1">Belongs to the membrane fusion protein (MFP) (TC 8.A.1) family.</text>
</comment>
<sequence>MNALKVLINIGLLGLLIACSTKPEPAQDDSKQEAFTLTDTMLSRIQTEEVKPEPIRSQLRLIGRVVPDENRVIRVFPLVGGNVRDVRAELGDYVQKGQTLAIIQSGEVAGYNSELTQAQAELRLAQKNLQVAQDMFADKLSSERDVLAARKEVEREQAELARLKEVLQIYGADQQSQSLVKAPISGYVLEKNINRGTQLRSDDANAVFTISQLNEIWVLANVNESDIGRIKTGLSAQIQTLSYPDRVFHGTVDKVYNVLDQSTKTMQIRVRLANEQMLLKPGMNASVTLSFEEGGTLPVIPAKALIFDKSKQFVMVFHDRKRIDTREVQVYRSQGDVAYIRSGLKPGERVITQSQLLIYDALND</sequence>
<dbReference type="PANTHER" id="PTHR30097">
    <property type="entry name" value="CATION EFFLUX SYSTEM PROTEIN CUSB"/>
    <property type="match status" value="1"/>
</dbReference>
<keyword evidence="3" id="KW-0175">Coiled coil</keyword>
<evidence type="ECO:0000313" key="8">
    <source>
        <dbReference type="Proteomes" id="UP000502756"/>
    </source>
</evidence>
<dbReference type="InterPro" id="IPR058647">
    <property type="entry name" value="BSH_CzcB-like"/>
</dbReference>